<comment type="caution">
    <text evidence="1">The sequence shown here is derived from an EMBL/GenBank/DDBJ whole genome shotgun (WGS) entry which is preliminary data.</text>
</comment>
<reference evidence="1 2" key="1">
    <citation type="submission" date="2016-02" db="EMBL/GenBank/DDBJ databases">
        <authorList>
            <person name="Wen L."/>
            <person name="He K."/>
            <person name="Yang H."/>
        </authorList>
    </citation>
    <scope>NUCLEOTIDE SEQUENCE [LARGE SCALE GENOMIC DNA]</scope>
    <source>
        <strain evidence="1 2">KLE1704</strain>
    </source>
</reference>
<dbReference type="EMBL" id="LTDF01000115">
    <property type="protein sequence ID" value="KXT47397.1"/>
    <property type="molecule type" value="Genomic_DNA"/>
</dbReference>
<dbReference type="AlphaFoldDB" id="A0A139L7H6"/>
<name>A0A139L7H6_9BACE</name>
<evidence type="ECO:0000313" key="1">
    <source>
        <dbReference type="EMBL" id="KXT47397.1"/>
    </source>
</evidence>
<sequence length="60" mass="6898">MNKPCRETGLIFLFASEQKKYQGLIKVQLQFLENGIKKEAEFSLSNIVLIKVVILIFRGI</sequence>
<evidence type="ECO:0000313" key="2">
    <source>
        <dbReference type="Proteomes" id="UP000070319"/>
    </source>
</evidence>
<proteinExistence type="predicted"/>
<organism evidence="1">
    <name type="scientific">Bacteroides intestinalis</name>
    <dbReference type="NCBI Taxonomy" id="329854"/>
    <lineage>
        <taxon>Bacteria</taxon>
        <taxon>Pseudomonadati</taxon>
        <taxon>Bacteroidota</taxon>
        <taxon>Bacteroidia</taxon>
        <taxon>Bacteroidales</taxon>
        <taxon>Bacteroidaceae</taxon>
        <taxon>Bacteroides</taxon>
    </lineage>
</organism>
<gene>
    <name evidence="1" type="ORF">HMPREF2531_03075</name>
</gene>
<dbReference type="Proteomes" id="UP000070319">
    <property type="component" value="Unassembled WGS sequence"/>
</dbReference>
<protein>
    <submittedName>
        <fullName evidence="1">Uncharacterized protein</fullName>
    </submittedName>
</protein>
<accession>A0A139L7H6</accession>